<evidence type="ECO:0000313" key="6">
    <source>
        <dbReference type="EMBL" id="QUF04644.1"/>
    </source>
</evidence>
<dbReference type="Pfam" id="PF17754">
    <property type="entry name" value="TetR_C_14"/>
    <property type="match status" value="1"/>
</dbReference>
<dbReference type="Gene3D" id="1.10.10.60">
    <property type="entry name" value="Homeodomain-like"/>
    <property type="match status" value="1"/>
</dbReference>
<feature type="domain" description="HTH tetR-type" evidence="5">
    <location>
        <begin position="11"/>
        <end position="71"/>
    </location>
</feature>
<keyword evidence="1" id="KW-0805">Transcription regulation</keyword>
<dbReference type="Gene3D" id="1.10.357.10">
    <property type="entry name" value="Tetracycline Repressor, domain 2"/>
    <property type="match status" value="1"/>
</dbReference>
<dbReference type="PROSITE" id="PS50977">
    <property type="entry name" value="HTH_TETR_2"/>
    <property type="match status" value="1"/>
</dbReference>
<evidence type="ECO:0000259" key="5">
    <source>
        <dbReference type="PROSITE" id="PS50977"/>
    </source>
</evidence>
<dbReference type="PROSITE" id="PS01081">
    <property type="entry name" value="HTH_TETR_1"/>
    <property type="match status" value="1"/>
</dbReference>
<dbReference type="InterPro" id="IPR001647">
    <property type="entry name" value="HTH_TetR"/>
</dbReference>
<dbReference type="PRINTS" id="PR00455">
    <property type="entry name" value="HTHTETR"/>
</dbReference>
<proteinExistence type="predicted"/>
<evidence type="ECO:0000256" key="2">
    <source>
        <dbReference type="ARBA" id="ARBA00023125"/>
    </source>
</evidence>
<dbReference type="SUPFAM" id="SSF46689">
    <property type="entry name" value="Homeodomain-like"/>
    <property type="match status" value="1"/>
</dbReference>
<protein>
    <submittedName>
        <fullName evidence="6">TetR family transcriptional regulator</fullName>
    </submittedName>
</protein>
<dbReference type="AlphaFoldDB" id="A0AA45L6U1"/>
<sequence>MGEGLRDRKKRLTRQALADAALDLVAERGLDGITVEDIAAAAGVSARTFFNYFATKEEALLGPDPDAGPRLARRILDQPADLAPLAVLRAALLAELAEETAGRDEWLRRMRVIEQNPVLLPKVLAAGEQVERHMVRALAERTGHAETDAHPMLLAASANTAFRVAAWRWASWPATGDAPQLTDLIAEAFDLLACGFALPKTPHHRSDEER</sequence>
<dbReference type="GO" id="GO:0000976">
    <property type="term" value="F:transcription cis-regulatory region binding"/>
    <property type="evidence" value="ECO:0007669"/>
    <property type="project" value="TreeGrafter"/>
</dbReference>
<dbReference type="InterPro" id="IPR023772">
    <property type="entry name" value="DNA-bd_HTH_TetR-type_CS"/>
</dbReference>
<gene>
    <name evidence="6" type="ORF">KCV87_00375</name>
</gene>
<dbReference type="PANTHER" id="PTHR30055:SF238">
    <property type="entry name" value="MYCOFACTOCIN BIOSYNTHESIS TRANSCRIPTIONAL REGULATOR MFTR-RELATED"/>
    <property type="match status" value="1"/>
</dbReference>
<keyword evidence="2 4" id="KW-0238">DNA-binding</keyword>
<evidence type="ECO:0000313" key="7">
    <source>
        <dbReference type="Proteomes" id="UP000677152"/>
    </source>
</evidence>
<accession>A0AA45L6U1</accession>
<evidence type="ECO:0000256" key="4">
    <source>
        <dbReference type="PROSITE-ProRule" id="PRU00335"/>
    </source>
</evidence>
<dbReference type="Proteomes" id="UP000677152">
    <property type="component" value="Chromosome"/>
</dbReference>
<dbReference type="InterPro" id="IPR009057">
    <property type="entry name" value="Homeodomain-like_sf"/>
</dbReference>
<reference evidence="6" key="1">
    <citation type="submission" date="2021-04" db="EMBL/GenBank/DDBJ databases">
        <title>Genomic sequence of Actinosynnema pretiosum subsp. pretiosum ATCC 31280 (C-14919).</title>
        <authorList>
            <person name="Bai L."/>
            <person name="Wang X."/>
            <person name="Xiao Y."/>
        </authorList>
    </citation>
    <scope>NUCLEOTIDE SEQUENCE</scope>
    <source>
        <strain evidence="6">ATCC 31280</strain>
    </source>
</reference>
<dbReference type="Pfam" id="PF00440">
    <property type="entry name" value="TetR_N"/>
    <property type="match status" value="1"/>
</dbReference>
<dbReference type="EMBL" id="CP073249">
    <property type="protein sequence ID" value="QUF04644.1"/>
    <property type="molecule type" value="Genomic_DNA"/>
</dbReference>
<dbReference type="InterPro" id="IPR041347">
    <property type="entry name" value="MftR_C"/>
</dbReference>
<dbReference type="GO" id="GO:0003700">
    <property type="term" value="F:DNA-binding transcription factor activity"/>
    <property type="evidence" value="ECO:0007669"/>
    <property type="project" value="TreeGrafter"/>
</dbReference>
<dbReference type="PANTHER" id="PTHR30055">
    <property type="entry name" value="HTH-TYPE TRANSCRIPTIONAL REGULATOR RUTR"/>
    <property type="match status" value="1"/>
</dbReference>
<dbReference type="InterPro" id="IPR050109">
    <property type="entry name" value="HTH-type_TetR-like_transc_reg"/>
</dbReference>
<evidence type="ECO:0000256" key="1">
    <source>
        <dbReference type="ARBA" id="ARBA00023015"/>
    </source>
</evidence>
<organism evidence="6 7">
    <name type="scientific">Actinosynnema pretiosum subsp. pretiosum</name>
    <dbReference type="NCBI Taxonomy" id="103721"/>
    <lineage>
        <taxon>Bacteria</taxon>
        <taxon>Bacillati</taxon>
        <taxon>Actinomycetota</taxon>
        <taxon>Actinomycetes</taxon>
        <taxon>Pseudonocardiales</taxon>
        <taxon>Pseudonocardiaceae</taxon>
        <taxon>Actinosynnema</taxon>
    </lineage>
</organism>
<keyword evidence="3" id="KW-0804">Transcription</keyword>
<name>A0AA45L6U1_9PSEU</name>
<evidence type="ECO:0000256" key="3">
    <source>
        <dbReference type="ARBA" id="ARBA00023163"/>
    </source>
</evidence>
<feature type="DNA-binding region" description="H-T-H motif" evidence="4">
    <location>
        <begin position="34"/>
        <end position="53"/>
    </location>
</feature>